<name>A0A8T0GYT5_CERPU</name>
<keyword evidence="3" id="KW-1185">Reference proteome</keyword>
<organism evidence="2 3">
    <name type="scientific">Ceratodon purpureus</name>
    <name type="common">Fire moss</name>
    <name type="synonym">Dicranum purpureum</name>
    <dbReference type="NCBI Taxonomy" id="3225"/>
    <lineage>
        <taxon>Eukaryota</taxon>
        <taxon>Viridiplantae</taxon>
        <taxon>Streptophyta</taxon>
        <taxon>Embryophyta</taxon>
        <taxon>Bryophyta</taxon>
        <taxon>Bryophytina</taxon>
        <taxon>Bryopsida</taxon>
        <taxon>Dicranidae</taxon>
        <taxon>Pseudoditrichales</taxon>
        <taxon>Ditrichaceae</taxon>
        <taxon>Ceratodon</taxon>
    </lineage>
</organism>
<dbReference type="AlphaFoldDB" id="A0A8T0GYT5"/>
<feature type="region of interest" description="Disordered" evidence="1">
    <location>
        <begin position="63"/>
        <end position="96"/>
    </location>
</feature>
<evidence type="ECO:0000313" key="3">
    <source>
        <dbReference type="Proteomes" id="UP000822688"/>
    </source>
</evidence>
<proteinExistence type="predicted"/>
<dbReference type="SUPFAM" id="SSF53098">
    <property type="entry name" value="Ribonuclease H-like"/>
    <property type="match status" value="1"/>
</dbReference>
<evidence type="ECO:0000313" key="2">
    <source>
        <dbReference type="EMBL" id="KAG0563294.1"/>
    </source>
</evidence>
<dbReference type="PANTHER" id="PTHR46880:SF5">
    <property type="entry name" value="DUF4371 DOMAIN-CONTAINING PROTEIN"/>
    <property type="match status" value="1"/>
</dbReference>
<comment type="caution">
    <text evidence="2">The sequence shown here is derived from an EMBL/GenBank/DDBJ whole genome shotgun (WGS) entry which is preliminary data.</text>
</comment>
<dbReference type="EMBL" id="CM026429">
    <property type="protein sequence ID" value="KAG0563294.1"/>
    <property type="molecule type" value="Genomic_DNA"/>
</dbReference>
<gene>
    <name evidence="2" type="ORF">KC19_8G019500</name>
</gene>
<reference evidence="2" key="1">
    <citation type="submission" date="2020-06" db="EMBL/GenBank/DDBJ databases">
        <title>WGS assembly of Ceratodon purpureus strain R40.</title>
        <authorList>
            <person name="Carey S.B."/>
            <person name="Jenkins J."/>
            <person name="Shu S."/>
            <person name="Lovell J.T."/>
            <person name="Sreedasyam A."/>
            <person name="Maumus F."/>
            <person name="Tiley G.P."/>
            <person name="Fernandez-Pozo N."/>
            <person name="Barry K."/>
            <person name="Chen C."/>
            <person name="Wang M."/>
            <person name="Lipzen A."/>
            <person name="Daum C."/>
            <person name="Saski C.A."/>
            <person name="Payton A.C."/>
            <person name="Mcbreen J.C."/>
            <person name="Conrad R.E."/>
            <person name="Kollar L.M."/>
            <person name="Olsson S."/>
            <person name="Huttunen S."/>
            <person name="Landis J.B."/>
            <person name="Wickett N.J."/>
            <person name="Johnson M.G."/>
            <person name="Rensing S.A."/>
            <person name="Grimwood J."/>
            <person name="Schmutz J."/>
            <person name="Mcdaniel S.F."/>
        </authorList>
    </citation>
    <scope>NUCLEOTIDE SEQUENCE</scope>
    <source>
        <strain evidence="2">R40</strain>
    </source>
</reference>
<evidence type="ECO:0000256" key="1">
    <source>
        <dbReference type="SAM" id="MobiDB-lite"/>
    </source>
</evidence>
<dbReference type="InterPro" id="IPR012337">
    <property type="entry name" value="RNaseH-like_sf"/>
</dbReference>
<protein>
    <submittedName>
        <fullName evidence="2">Uncharacterized protein</fullName>
    </submittedName>
</protein>
<dbReference type="Proteomes" id="UP000822688">
    <property type="component" value="Chromosome 8"/>
</dbReference>
<accession>A0A8T0GYT5</accession>
<sequence length="902" mass="100296">MVVKGSALFRYFHRIPSTGSSSSSSGIPSSNSESVAACSESVGDVSELGCGMSASMSVIDKPRKRKFPHESSRRVGRSNPAVKLVTPSCEGRGTAEGAASDSVVEVVLLSSSSGSALPTAATAKGKGKLPMIEEADDYSEEEFVPEKKEKVPKKSYDATRKFQDTWAAKLPWAEMFRGTDGLYEYVKCIVCSQVAGKPKILGPKWDTLSKHSGKRKATRNLPSGIKKGQWYIAKNCKHLRYERIYAAKDTVSVAQQLVVLKGERARKRLQFATILHLLQEGRPMLAYAALQPLLVFLDVPKLPKRHWSDSAGWELAECLYRQVQQKTTEEISKARFFSITCDEVTTLDTQSWISIHAYTCENWTRKPMLLSLERITDGSGADNLTTVIVDAIKTCGGVTADEIASRLASFGADGASTFQGKKSGVVKQLKQKFAPRVLGIHCMAHRTNLAVQTLSLEPVVKRIEDMLASLYAYFAHSPKRHLEFVKLAELMQSKGLKILKNIQTRWISMLSPAVRVLNEYRVLIVKMSIDSERPVEEIGGKKVKVDKKLMKLAKKNLKFLTDIQILLGLSGLLPLLRCVHSLMQFAQGRDVFVCDYVSAIHICIAEVTAFYVDDKSAFTQDVFWDFKALVNLRHEAIPLSWVQPGFDLNSDAAEVLHFTPTGHSIPACHLQGGNGDGVTVTKELFGTIVDDVKNLCKGAAGKLIAELELRFPSSSLMDAFGFVYPQYWLAANADEDFNRHLEVIKNHYGRTLTYGKSVEILGGAKENSNAEALPILSIQKLDEQSCMFKIAMKGNCHASMAGDGPVNPLTRLWRRIEANGLLRQKLSEFMKVTELAVVTVLGSVEDERTFSTLSFMKNKLRNRLSTHLPLVVGMHSQQFYNLHDFPYDAAYEDWRQEKRMED</sequence>
<dbReference type="PANTHER" id="PTHR46880">
    <property type="entry name" value="RAS-ASSOCIATING DOMAIN-CONTAINING PROTEIN"/>
    <property type="match status" value="1"/>
</dbReference>